<keyword evidence="2" id="KW-1133">Transmembrane helix</keyword>
<accession>A0A1G2H6L9</accession>
<feature type="domain" description="LTD" evidence="3">
    <location>
        <begin position="27"/>
        <end position="152"/>
    </location>
</feature>
<organism evidence="4 5">
    <name type="scientific">Candidatus Spechtbacteria bacterium RIFCSPHIGHO2_01_FULL_43_30</name>
    <dbReference type="NCBI Taxonomy" id="1802158"/>
    <lineage>
        <taxon>Bacteria</taxon>
        <taxon>Candidatus Spechtiibacteriota</taxon>
    </lineage>
</organism>
<dbReference type="InterPro" id="IPR001322">
    <property type="entry name" value="Lamin_tail_dom"/>
</dbReference>
<evidence type="ECO:0000256" key="1">
    <source>
        <dbReference type="SAM" id="MobiDB-lite"/>
    </source>
</evidence>
<dbReference type="Gene3D" id="2.60.40.1260">
    <property type="entry name" value="Lamin Tail domain"/>
    <property type="match status" value="1"/>
</dbReference>
<feature type="compositionally biased region" description="Polar residues" evidence="1">
    <location>
        <begin position="170"/>
        <end position="182"/>
    </location>
</feature>
<feature type="domain" description="LTD" evidence="3">
    <location>
        <begin position="279"/>
        <end position="380"/>
    </location>
</feature>
<feature type="region of interest" description="Disordered" evidence="1">
    <location>
        <begin position="219"/>
        <end position="238"/>
    </location>
</feature>
<evidence type="ECO:0000313" key="5">
    <source>
        <dbReference type="Proteomes" id="UP000177932"/>
    </source>
</evidence>
<protein>
    <recommendedName>
        <fullName evidence="3">LTD domain-containing protein</fullName>
    </recommendedName>
</protein>
<dbReference type="AlphaFoldDB" id="A0A1G2H6L9"/>
<reference evidence="4 5" key="1">
    <citation type="journal article" date="2016" name="Nat. Commun.">
        <title>Thousands of microbial genomes shed light on interconnected biogeochemical processes in an aquifer system.</title>
        <authorList>
            <person name="Anantharaman K."/>
            <person name="Brown C.T."/>
            <person name="Hug L.A."/>
            <person name="Sharon I."/>
            <person name="Castelle C.J."/>
            <person name="Probst A.J."/>
            <person name="Thomas B.C."/>
            <person name="Singh A."/>
            <person name="Wilkins M.J."/>
            <person name="Karaoz U."/>
            <person name="Brodie E.L."/>
            <person name="Williams K.H."/>
            <person name="Hubbard S.S."/>
            <person name="Banfield J.F."/>
        </authorList>
    </citation>
    <scope>NUCLEOTIDE SEQUENCE [LARGE SCALE GENOMIC DNA]</scope>
</reference>
<comment type="caution">
    <text evidence="4">The sequence shown here is derived from an EMBL/GenBank/DDBJ whole genome shotgun (WGS) entry which is preliminary data.</text>
</comment>
<dbReference type="SUPFAM" id="SSF74853">
    <property type="entry name" value="Lamin A/C globular tail domain"/>
    <property type="match status" value="2"/>
</dbReference>
<name>A0A1G2H6L9_9BACT</name>
<dbReference type="EMBL" id="MHOD01000014">
    <property type="protein sequence ID" value="OGZ58112.1"/>
    <property type="molecule type" value="Genomic_DNA"/>
</dbReference>
<keyword evidence="2" id="KW-0472">Membrane</keyword>
<gene>
    <name evidence="4" type="ORF">A2827_02705</name>
</gene>
<feature type="transmembrane region" description="Helical" evidence="2">
    <location>
        <begin position="473"/>
        <end position="493"/>
    </location>
</feature>
<dbReference type="PROSITE" id="PS51841">
    <property type="entry name" value="LTD"/>
    <property type="match status" value="2"/>
</dbReference>
<evidence type="ECO:0000313" key="4">
    <source>
        <dbReference type="EMBL" id="OGZ58112.1"/>
    </source>
</evidence>
<keyword evidence="2" id="KW-0812">Transmembrane</keyword>
<dbReference type="Proteomes" id="UP000177932">
    <property type="component" value="Unassembled WGS sequence"/>
</dbReference>
<dbReference type="Pfam" id="PF00932">
    <property type="entry name" value="LTD"/>
    <property type="match status" value="2"/>
</dbReference>
<evidence type="ECO:0000259" key="3">
    <source>
        <dbReference type="PROSITE" id="PS51841"/>
    </source>
</evidence>
<evidence type="ECO:0000256" key="2">
    <source>
        <dbReference type="SAM" id="Phobius"/>
    </source>
</evidence>
<dbReference type="STRING" id="1802158.A2827_02705"/>
<proteinExistence type="predicted"/>
<feature type="region of interest" description="Disordered" evidence="1">
    <location>
        <begin position="168"/>
        <end position="202"/>
    </location>
</feature>
<dbReference type="InterPro" id="IPR036415">
    <property type="entry name" value="Lamin_tail_dom_sf"/>
</dbReference>
<sequence length="504" mass="55632">MCKKCALIFIVFILTAVCGIIIVLKASAQTGHLLINELAWMGSLPEEGETQNQSANDEWIELYNNSGISIELSGWILKSLDGSPYIVLYGTVQPQEYYLLSRSNEMVSDINADIVYPYSQQDRKSNALLDGGEYIQLIDPYGNIIDEVNASEGWFAGDKELKRTMERKSPNLTGSEPLSWLTSLAPGGTPRYENNAAQEPAGDDTEINEFQNQSDVIAQSKTETGENEYEPYSDTQETLDENRTYENQTYKDTVKLEDAPHPSQKDVSADINAELVDEVVYPSQIYINELMPSPLGDDSTDEWIEILNKNDEPANLSSWKIRDTSGDSGEYVFPAQFILDAGAFAVLSRATTQITLNNNEDGLELLNPKGDMEDSVIYTKPPSGQSYAKFDGQWMWSQVPTPGSANILPAPKKELPPAKIAIKDTLIQTPTPKSAANAHSEMLLKNSVASGVKTASVIGAGDNRPHANGAKNYTPYLIALLLAVFSPVFVFFLKKRARTDVNMR</sequence>